<evidence type="ECO:0000256" key="3">
    <source>
        <dbReference type="SAM" id="MobiDB-lite"/>
    </source>
</evidence>
<dbReference type="GO" id="GO:1990904">
    <property type="term" value="C:ribonucleoprotein complex"/>
    <property type="evidence" value="ECO:0007669"/>
    <property type="project" value="TreeGrafter"/>
</dbReference>
<dbReference type="Gene3D" id="3.30.70.330">
    <property type="match status" value="1"/>
</dbReference>
<dbReference type="InterPro" id="IPR036361">
    <property type="entry name" value="SAP_dom_sf"/>
</dbReference>
<evidence type="ECO:0000256" key="2">
    <source>
        <dbReference type="PROSITE-ProRule" id="PRU00176"/>
    </source>
</evidence>
<dbReference type="PANTHER" id="PTHR23003:SF3">
    <property type="entry name" value="FI21236P1-RELATED"/>
    <property type="match status" value="1"/>
</dbReference>
<dbReference type="PANTHER" id="PTHR23003">
    <property type="entry name" value="RNA RECOGNITION MOTIF RRM DOMAIN CONTAINING PROTEIN"/>
    <property type="match status" value="1"/>
</dbReference>
<proteinExistence type="predicted"/>
<dbReference type="OrthoDB" id="1099063at2759"/>
<keyword evidence="1 2" id="KW-0694">RNA-binding</keyword>
<feature type="region of interest" description="Disordered" evidence="3">
    <location>
        <begin position="126"/>
        <end position="149"/>
    </location>
</feature>
<dbReference type="AlphaFoldDB" id="K0TFA7"/>
<dbReference type="PROSITE" id="PS50102">
    <property type="entry name" value="RRM"/>
    <property type="match status" value="1"/>
</dbReference>
<gene>
    <name evidence="6" type="ORF">THAOC_02569</name>
</gene>
<name>K0TFA7_THAOC</name>
<dbReference type="InterPro" id="IPR035979">
    <property type="entry name" value="RBD_domain_sf"/>
</dbReference>
<dbReference type="Pfam" id="PF02037">
    <property type="entry name" value="SAP"/>
    <property type="match status" value="1"/>
</dbReference>
<accession>K0TFA7</accession>
<dbReference type="SMART" id="SM00513">
    <property type="entry name" value="SAP"/>
    <property type="match status" value="1"/>
</dbReference>
<evidence type="ECO:0000259" key="4">
    <source>
        <dbReference type="PROSITE" id="PS50102"/>
    </source>
</evidence>
<dbReference type="InterPro" id="IPR003034">
    <property type="entry name" value="SAP_dom"/>
</dbReference>
<dbReference type="InterPro" id="IPR012677">
    <property type="entry name" value="Nucleotide-bd_a/b_plait_sf"/>
</dbReference>
<evidence type="ECO:0000313" key="6">
    <source>
        <dbReference type="EMBL" id="EJK75699.1"/>
    </source>
</evidence>
<feature type="region of interest" description="Disordered" evidence="3">
    <location>
        <begin position="342"/>
        <end position="366"/>
    </location>
</feature>
<protein>
    <recommendedName>
        <fullName evidence="8">SAP domain-containing protein</fullName>
    </recommendedName>
</protein>
<dbReference type="GO" id="GO:0005737">
    <property type="term" value="C:cytoplasm"/>
    <property type="evidence" value="ECO:0007669"/>
    <property type="project" value="TreeGrafter"/>
</dbReference>
<organism evidence="6 7">
    <name type="scientific">Thalassiosira oceanica</name>
    <name type="common">Marine diatom</name>
    <dbReference type="NCBI Taxonomy" id="159749"/>
    <lineage>
        <taxon>Eukaryota</taxon>
        <taxon>Sar</taxon>
        <taxon>Stramenopiles</taxon>
        <taxon>Ochrophyta</taxon>
        <taxon>Bacillariophyta</taxon>
        <taxon>Coscinodiscophyceae</taxon>
        <taxon>Thalassiosirophycidae</taxon>
        <taxon>Thalassiosirales</taxon>
        <taxon>Thalassiosiraceae</taxon>
        <taxon>Thalassiosira</taxon>
    </lineage>
</organism>
<reference evidence="6 7" key="1">
    <citation type="journal article" date="2012" name="Genome Biol.">
        <title>Genome and low-iron response of an oceanic diatom adapted to chronic iron limitation.</title>
        <authorList>
            <person name="Lommer M."/>
            <person name="Specht M."/>
            <person name="Roy A.S."/>
            <person name="Kraemer L."/>
            <person name="Andreson R."/>
            <person name="Gutowska M.A."/>
            <person name="Wolf J."/>
            <person name="Bergner S.V."/>
            <person name="Schilhabel M.B."/>
            <person name="Klostermeier U.C."/>
            <person name="Beiko R.G."/>
            <person name="Rosenstiel P."/>
            <person name="Hippler M."/>
            <person name="Laroche J."/>
        </authorList>
    </citation>
    <scope>NUCLEOTIDE SEQUENCE [LARGE SCALE GENOMIC DNA]</scope>
    <source>
        <strain evidence="6 7">CCMP1005</strain>
    </source>
</reference>
<dbReference type="EMBL" id="AGNL01002774">
    <property type="protein sequence ID" value="EJK75699.1"/>
    <property type="molecule type" value="Genomic_DNA"/>
</dbReference>
<dbReference type="Proteomes" id="UP000266841">
    <property type="component" value="Unassembled WGS sequence"/>
</dbReference>
<evidence type="ECO:0008006" key="8">
    <source>
        <dbReference type="Google" id="ProtNLM"/>
    </source>
</evidence>
<dbReference type="Pfam" id="PF00076">
    <property type="entry name" value="RRM_1"/>
    <property type="match status" value="1"/>
</dbReference>
<evidence type="ECO:0000259" key="5">
    <source>
        <dbReference type="PROSITE" id="PS50800"/>
    </source>
</evidence>
<dbReference type="OMA" id="QYETSEM"/>
<dbReference type="GO" id="GO:0003729">
    <property type="term" value="F:mRNA binding"/>
    <property type="evidence" value="ECO:0007669"/>
    <property type="project" value="TreeGrafter"/>
</dbReference>
<dbReference type="SUPFAM" id="SSF54928">
    <property type="entry name" value="RNA-binding domain, RBD"/>
    <property type="match status" value="1"/>
</dbReference>
<feature type="domain" description="SAP" evidence="5">
    <location>
        <begin position="78"/>
        <end position="112"/>
    </location>
</feature>
<dbReference type="Gene3D" id="1.10.720.30">
    <property type="entry name" value="SAP domain"/>
    <property type="match status" value="1"/>
</dbReference>
<dbReference type="SMART" id="SM00360">
    <property type="entry name" value="RRM"/>
    <property type="match status" value="1"/>
</dbReference>
<dbReference type="SUPFAM" id="SSF68906">
    <property type="entry name" value="SAP domain"/>
    <property type="match status" value="1"/>
</dbReference>
<dbReference type="PROSITE" id="PS50800">
    <property type="entry name" value="SAP"/>
    <property type="match status" value="1"/>
</dbReference>
<dbReference type="eggNOG" id="KOG4212">
    <property type="taxonomic scope" value="Eukaryota"/>
</dbReference>
<comment type="caution">
    <text evidence="6">The sequence shown here is derived from an EMBL/GenBank/DDBJ whole genome shotgun (WGS) entry which is preliminary data.</text>
</comment>
<dbReference type="InterPro" id="IPR050374">
    <property type="entry name" value="RRT5_SRSF_SR"/>
</dbReference>
<dbReference type="InterPro" id="IPR000504">
    <property type="entry name" value="RRM_dom"/>
</dbReference>
<feature type="domain" description="RRM" evidence="4">
    <location>
        <begin position="163"/>
        <end position="241"/>
    </location>
</feature>
<keyword evidence="7" id="KW-1185">Reference proteome</keyword>
<dbReference type="GO" id="GO:0005634">
    <property type="term" value="C:nucleus"/>
    <property type="evidence" value="ECO:0007669"/>
    <property type="project" value="TreeGrafter"/>
</dbReference>
<evidence type="ECO:0000313" key="7">
    <source>
        <dbReference type="Proteomes" id="UP000266841"/>
    </source>
</evidence>
<evidence type="ECO:0000256" key="1">
    <source>
        <dbReference type="ARBA" id="ARBA00022884"/>
    </source>
</evidence>
<sequence length="557" mass="63866">MTVQTTIAFLRRTSILTMMAATVSTSLARNQAFIQRIALPSGASRGLHARRNWRGARRSANVNLVRLHSTEPSAEDDYSSLTVSQLRAELKERNLPVSGIKATLIDRLSRSVARKSSSLPTNLVFSSGNIVDDESDPNQTVGTPSLEEPVSERKTFKEDFLGTRVFVQGLSQRTTWQELKDHFQIAGSVVFASVSIDRQTGRSKQHGIVQFETPEEAKEAIKVMRKHPLDGEKLYVREDVQESRKGSRVMNVENRYDNEVPNEWKRAKDEEADESDEDWYRLNDNELKEIEGLIRKRDTQRRQRNYKMSDKIREQLKLDFGVHLDDRLKMWWTETQHGGVPNSISDIKGEGRWGKRQPWRQIPTPSDDKVDTEYVMKLLAKRDRARKIKDFHTADELLELAHKAPEGDLGLRIHDESRTWRIWTEKPPPRHHDGSVDQGPAEMCLALVKENEPEKIAEVQSLLSKFQGREWSIYKRLKERKQHPRVGWEANKLDHLTPSLCIWLQNQGKPKNGPKALFLVPIQHENDVNCCKTKANSMNGPKACALLLTISSPLERV</sequence>